<dbReference type="SUPFAM" id="SSF48552">
    <property type="entry name" value="Serum albumin-like"/>
    <property type="match status" value="3"/>
</dbReference>
<feature type="domain" description="Albumin" evidence="7">
    <location>
        <begin position="209"/>
        <end position="401"/>
    </location>
</feature>
<dbReference type="PANTHER" id="PTHR11385:SF14">
    <property type="entry name" value="AFAMIN"/>
    <property type="match status" value="1"/>
</dbReference>
<dbReference type="PANTHER" id="PTHR11385">
    <property type="entry name" value="SERUM ALBUMIN-RELATED"/>
    <property type="match status" value="1"/>
</dbReference>
<protein>
    <submittedName>
        <fullName evidence="9">Alpha-fetoprotein-like</fullName>
    </submittedName>
</protein>
<dbReference type="SMART" id="SM00103">
    <property type="entry name" value="ALBUMIN"/>
    <property type="match status" value="3"/>
</dbReference>
<feature type="domain" description="Albumin" evidence="7">
    <location>
        <begin position="22"/>
        <end position="208"/>
    </location>
</feature>
<keyword evidence="3 6" id="KW-0732">Signal</keyword>
<dbReference type="CDD" id="cd00015">
    <property type="entry name" value="ALBUMIN"/>
    <property type="match status" value="1"/>
</dbReference>
<dbReference type="GO" id="GO:0072562">
    <property type="term" value="C:blood microparticle"/>
    <property type="evidence" value="ECO:0007669"/>
    <property type="project" value="TreeGrafter"/>
</dbReference>
<evidence type="ECO:0000313" key="8">
    <source>
        <dbReference type="Proteomes" id="UP001652642"/>
    </source>
</evidence>
<dbReference type="Gene3D" id="1.10.246.10">
    <property type="match status" value="6"/>
</dbReference>
<dbReference type="KEGG" id="pvt:110089944"/>
<dbReference type="InterPro" id="IPR020857">
    <property type="entry name" value="Serum_albumin_CS"/>
</dbReference>
<keyword evidence="5" id="KW-1015">Disulfide bond</keyword>
<dbReference type="InterPro" id="IPR021177">
    <property type="entry name" value="Serum_albumin/AFP/Afamin"/>
</dbReference>
<dbReference type="OrthoDB" id="9875082at2759"/>
<dbReference type="Pfam" id="PF00273">
    <property type="entry name" value="Serum_albumin"/>
    <property type="match status" value="3"/>
</dbReference>
<accession>A0A6J0VBV7</accession>
<name>A0A6J0VBV7_9SAUR</name>
<organism evidence="8 9">
    <name type="scientific">Pogona vitticeps</name>
    <name type="common">central bearded dragon</name>
    <dbReference type="NCBI Taxonomy" id="103695"/>
    <lineage>
        <taxon>Eukaryota</taxon>
        <taxon>Metazoa</taxon>
        <taxon>Chordata</taxon>
        <taxon>Craniata</taxon>
        <taxon>Vertebrata</taxon>
        <taxon>Euteleostomi</taxon>
        <taxon>Lepidosauria</taxon>
        <taxon>Squamata</taxon>
        <taxon>Bifurcata</taxon>
        <taxon>Unidentata</taxon>
        <taxon>Episquamata</taxon>
        <taxon>Toxicofera</taxon>
        <taxon>Iguania</taxon>
        <taxon>Acrodonta</taxon>
        <taxon>Agamidae</taxon>
        <taxon>Amphibolurinae</taxon>
        <taxon>Pogona</taxon>
    </lineage>
</organism>
<dbReference type="AlphaFoldDB" id="A0A6J0VBV7"/>
<gene>
    <name evidence="9" type="primary">LOC110089944</name>
</gene>
<evidence type="ECO:0000256" key="3">
    <source>
        <dbReference type="ARBA" id="ARBA00022729"/>
    </source>
</evidence>
<keyword evidence="2" id="KW-0964">Secreted</keyword>
<keyword evidence="4" id="KW-0677">Repeat</keyword>
<evidence type="ECO:0000256" key="5">
    <source>
        <dbReference type="ARBA" id="ARBA00023157"/>
    </source>
</evidence>
<dbReference type="PROSITE" id="PS51438">
    <property type="entry name" value="ALBUMIN_2"/>
    <property type="match status" value="3"/>
</dbReference>
<dbReference type="InterPro" id="IPR000264">
    <property type="entry name" value="ALB/AFP/VDB"/>
</dbReference>
<dbReference type="RefSeq" id="XP_020669000.2">
    <property type="nucleotide sequence ID" value="XM_020813341.2"/>
</dbReference>
<evidence type="ECO:0000313" key="9">
    <source>
        <dbReference type="RefSeq" id="XP_020669000.2"/>
    </source>
</evidence>
<evidence type="ECO:0000259" key="7">
    <source>
        <dbReference type="PROSITE" id="PS51438"/>
    </source>
</evidence>
<feature type="domain" description="Albumin" evidence="7">
    <location>
        <begin position="402"/>
        <end position="599"/>
    </location>
</feature>
<dbReference type="PRINTS" id="PR00802">
    <property type="entry name" value="SERUMALBUMIN"/>
</dbReference>
<keyword evidence="8" id="KW-1185">Reference proteome</keyword>
<feature type="signal peptide" evidence="6">
    <location>
        <begin position="1"/>
        <end position="17"/>
    </location>
</feature>
<dbReference type="InterPro" id="IPR014760">
    <property type="entry name" value="Serum_albumin_N"/>
</dbReference>
<comment type="subcellular location">
    <subcellularLocation>
        <location evidence="1">Secreted</location>
    </subcellularLocation>
</comment>
<proteinExistence type="predicted"/>
<evidence type="ECO:0000256" key="4">
    <source>
        <dbReference type="ARBA" id="ARBA00022737"/>
    </source>
</evidence>
<dbReference type="PRINTS" id="PR00803">
    <property type="entry name" value="AFETOPROTEIN"/>
</dbReference>
<feature type="chain" id="PRO_5046100866" evidence="6">
    <location>
        <begin position="18"/>
        <end position="608"/>
    </location>
</feature>
<evidence type="ECO:0000256" key="2">
    <source>
        <dbReference type="ARBA" id="ARBA00022525"/>
    </source>
</evidence>
<evidence type="ECO:0000256" key="1">
    <source>
        <dbReference type="ARBA" id="ARBA00004613"/>
    </source>
</evidence>
<dbReference type="InParanoid" id="A0A6J0VBV7"/>
<reference evidence="9" key="1">
    <citation type="submission" date="2025-08" db="UniProtKB">
        <authorList>
            <consortium name="RefSeq"/>
        </authorList>
    </citation>
    <scope>IDENTIFICATION</scope>
</reference>
<dbReference type="PROSITE" id="PS00212">
    <property type="entry name" value="ALBUMIN_1"/>
    <property type="match status" value="2"/>
</dbReference>
<sequence length="608" mass="69497">MKWVTFTCLFLLSLAESDPLTEKAETVSLYDTTFSSFQELTEIVGLFYSQTIQKATYEELTKITHGVTEFAKKCAVDKEADSECAKPLETLLFDQCCHEEGLAEKYGFTECCGKANVERKECFLSLKNTSQNFLPPFEEPPVEQRCKALHEDAAATLGLYIYEVGRRFPVSRISMLLDFIHIYEKVMTNCCQKDDGNVCFDEKTPPVAQSFTEVYQEEKHICSILESFGKRGIHALKFAELSQQFPKANVATIDKLAVDITQAQEHCCKGHTLECYLQEVNLTTYVCSHQADISSKIKACCGKSMLEQATCFPAVENDDKPANLSPTLREFMDNEQLCPRYAEDRNPLLAEFVYEYGRRHSEYSPQMLLRLGEEYEEWLEKCCKAENRQECLVQAEEHLKKYIADTYNVTKESCNLYKRLGDDAFQNYFILQYLPKLPQISFEEMSRLAKTVSAATAKCCKMDDAHLLICTEEYGDLVIGMICQQHKGHPINKQVEKCCEDSYVYRIPCFDGLGVDPEYVPLPYDPKLFTLHADFCSAKPEDQQKQKQRFLYNLVKQKPTITYGQLTPAIMDLTDVLTKCCGADNHEECFTMEGPKLIERTQAALRDN</sequence>
<dbReference type="GeneID" id="110089944"/>
<dbReference type="GO" id="GO:0005737">
    <property type="term" value="C:cytoplasm"/>
    <property type="evidence" value="ECO:0007669"/>
    <property type="project" value="TreeGrafter"/>
</dbReference>
<dbReference type="InterPro" id="IPR020858">
    <property type="entry name" value="Serum_albumin-like"/>
</dbReference>
<evidence type="ECO:0000256" key="6">
    <source>
        <dbReference type="SAM" id="SignalP"/>
    </source>
</evidence>
<dbReference type="GO" id="GO:0036094">
    <property type="term" value="F:small molecule binding"/>
    <property type="evidence" value="ECO:0007669"/>
    <property type="project" value="TreeGrafter"/>
</dbReference>
<dbReference type="Proteomes" id="UP001652642">
    <property type="component" value="Chromosome 6"/>
</dbReference>